<sequence length="616" mass="71617">MIRGSYYMMTDLNDICDICGHICNAKHFQQNFRNWTSGNVNIDNFIKDTQLSAHIIDHYYYGVSKSSLEWIPYDRLYNIKCFEDRFDNIASDFKSEITILHGICGITQDPETKTYMVILDNRCGRCNAIYFQQYFNNWTSGNNYIDKFIQDSQLSDHYFISKALEWIPFERFYDVKYIAKGGFGKVYRAKWVDGYIVKWDQYNRIWERNGQHKFVALKSLNNSKNINSEFINEAMLHYKIVDSDKIIRFYGITQEPVTKNYVMVLDYAQYGSLRNYLNINYNELSWNYKISYLKSLASGLEHIHKNELIHRDLHPGNLLVSNYAKIADMGLCKPANYDASENTKNDIYGVLPYIAPEVLRGQNYTKASDIYSFGIIMYELFSGLPPYHDVGHDINLAMKICQGLRPRFTIKVPQLIVQLIKRCLDSNPLNRPTAEEIDSILHQWNRILIHQDFNAELYKQIKEADDFNNLSTSITPSTSLELSYETHSGAIYISRLLNYNNLPEPKNSHDYYEQNDNIISMKFSESLQIDVSKSKINDDNIPEQEIVVKYHEKNDNISMGLSESLQIDISQLKIADSNSNDYYDKQNDKLISIKSSASLSLQIDVSQLNVNGDDQK</sequence>
<dbReference type="EMBL" id="BLAL01000313">
    <property type="protein sequence ID" value="GET02567.1"/>
    <property type="molecule type" value="Genomic_DNA"/>
</dbReference>
<keyword evidence="4" id="KW-0067">ATP-binding</keyword>
<dbReference type="InterPro" id="IPR051681">
    <property type="entry name" value="Ser/Thr_Kinases-Pseudokinases"/>
</dbReference>
<keyword evidence="2" id="KW-0547">Nucleotide-binding</keyword>
<protein>
    <submittedName>
        <fullName evidence="6">Kinase-like domain-containing protein</fullName>
    </submittedName>
</protein>
<evidence type="ECO:0000256" key="3">
    <source>
        <dbReference type="ARBA" id="ARBA00022777"/>
    </source>
</evidence>
<keyword evidence="3 6" id="KW-0418">Kinase</keyword>
<organism evidence="6 7">
    <name type="scientific">Rhizophagus clarus</name>
    <dbReference type="NCBI Taxonomy" id="94130"/>
    <lineage>
        <taxon>Eukaryota</taxon>
        <taxon>Fungi</taxon>
        <taxon>Fungi incertae sedis</taxon>
        <taxon>Mucoromycota</taxon>
        <taxon>Glomeromycotina</taxon>
        <taxon>Glomeromycetes</taxon>
        <taxon>Glomerales</taxon>
        <taxon>Glomeraceae</taxon>
        <taxon>Rhizophagus</taxon>
    </lineage>
</organism>
<evidence type="ECO:0000256" key="4">
    <source>
        <dbReference type="ARBA" id="ARBA00022840"/>
    </source>
</evidence>
<reference evidence="6" key="1">
    <citation type="submission" date="2019-10" db="EMBL/GenBank/DDBJ databases">
        <title>Conservation and host-specific expression of non-tandemly repeated heterogenous ribosome RNA gene in arbuscular mycorrhizal fungi.</title>
        <authorList>
            <person name="Maeda T."/>
            <person name="Kobayashi Y."/>
            <person name="Nakagawa T."/>
            <person name="Ezawa T."/>
            <person name="Yamaguchi K."/>
            <person name="Bino T."/>
            <person name="Nishimoto Y."/>
            <person name="Shigenobu S."/>
            <person name="Kawaguchi M."/>
        </authorList>
    </citation>
    <scope>NUCLEOTIDE SEQUENCE</scope>
    <source>
        <strain evidence="6">HR1</strain>
    </source>
</reference>
<dbReference type="Proteomes" id="UP000615446">
    <property type="component" value="Unassembled WGS sequence"/>
</dbReference>
<dbReference type="InterPro" id="IPR000719">
    <property type="entry name" value="Prot_kinase_dom"/>
</dbReference>
<dbReference type="InterPro" id="IPR011009">
    <property type="entry name" value="Kinase-like_dom_sf"/>
</dbReference>
<dbReference type="PRINTS" id="PR00109">
    <property type="entry name" value="TYRKINASE"/>
</dbReference>
<evidence type="ECO:0000256" key="2">
    <source>
        <dbReference type="ARBA" id="ARBA00022741"/>
    </source>
</evidence>
<dbReference type="PROSITE" id="PS50011">
    <property type="entry name" value="PROTEIN_KINASE_DOM"/>
    <property type="match status" value="1"/>
</dbReference>
<evidence type="ECO:0000313" key="6">
    <source>
        <dbReference type="EMBL" id="GET02567.1"/>
    </source>
</evidence>
<dbReference type="OrthoDB" id="346907at2759"/>
<dbReference type="Gene3D" id="1.10.510.10">
    <property type="entry name" value="Transferase(Phosphotransferase) domain 1"/>
    <property type="match status" value="1"/>
</dbReference>
<dbReference type="PANTHER" id="PTHR44329">
    <property type="entry name" value="SERINE/THREONINE-PROTEIN KINASE TNNI3K-RELATED"/>
    <property type="match status" value="1"/>
</dbReference>
<evidence type="ECO:0000256" key="1">
    <source>
        <dbReference type="ARBA" id="ARBA00022679"/>
    </source>
</evidence>
<evidence type="ECO:0000259" key="5">
    <source>
        <dbReference type="PROSITE" id="PS50011"/>
    </source>
</evidence>
<keyword evidence="1" id="KW-0808">Transferase</keyword>
<dbReference type="Pfam" id="PF07714">
    <property type="entry name" value="PK_Tyr_Ser-Thr"/>
    <property type="match status" value="1"/>
</dbReference>
<dbReference type="GO" id="GO:0004674">
    <property type="term" value="F:protein serine/threonine kinase activity"/>
    <property type="evidence" value="ECO:0007669"/>
    <property type="project" value="TreeGrafter"/>
</dbReference>
<dbReference type="GO" id="GO:0005524">
    <property type="term" value="F:ATP binding"/>
    <property type="evidence" value="ECO:0007669"/>
    <property type="project" value="UniProtKB-KW"/>
</dbReference>
<accession>A0A8H3MDZ2</accession>
<proteinExistence type="predicted"/>
<gene>
    <name evidence="6" type="ORF">RCL2_002894500</name>
</gene>
<dbReference type="PANTHER" id="PTHR44329:SF288">
    <property type="entry name" value="MITOGEN-ACTIVATED PROTEIN KINASE KINASE KINASE 20"/>
    <property type="match status" value="1"/>
</dbReference>
<comment type="caution">
    <text evidence="6">The sequence shown here is derived from an EMBL/GenBank/DDBJ whole genome shotgun (WGS) entry which is preliminary data.</text>
</comment>
<evidence type="ECO:0000313" key="7">
    <source>
        <dbReference type="Proteomes" id="UP000615446"/>
    </source>
</evidence>
<dbReference type="InterPro" id="IPR001245">
    <property type="entry name" value="Ser-Thr/Tyr_kinase_cat_dom"/>
</dbReference>
<feature type="domain" description="Protein kinase" evidence="5">
    <location>
        <begin position="172"/>
        <end position="445"/>
    </location>
</feature>
<dbReference type="AlphaFoldDB" id="A0A8H3MDZ2"/>
<dbReference type="SUPFAM" id="SSF56112">
    <property type="entry name" value="Protein kinase-like (PK-like)"/>
    <property type="match status" value="1"/>
</dbReference>
<name>A0A8H3MDZ2_9GLOM</name>